<organism evidence="1">
    <name type="scientific">marine metagenome</name>
    <dbReference type="NCBI Taxonomy" id="408172"/>
    <lineage>
        <taxon>unclassified sequences</taxon>
        <taxon>metagenomes</taxon>
        <taxon>ecological metagenomes</taxon>
    </lineage>
</organism>
<evidence type="ECO:0000313" key="1">
    <source>
        <dbReference type="EMBL" id="SVC60998.1"/>
    </source>
</evidence>
<reference evidence="1" key="1">
    <citation type="submission" date="2018-05" db="EMBL/GenBank/DDBJ databases">
        <authorList>
            <person name="Lanie J.A."/>
            <person name="Ng W.-L."/>
            <person name="Kazmierczak K.M."/>
            <person name="Andrzejewski T.M."/>
            <person name="Davidsen T.M."/>
            <person name="Wayne K.J."/>
            <person name="Tettelin H."/>
            <person name="Glass J.I."/>
            <person name="Rusch D."/>
            <person name="Podicherti R."/>
            <person name="Tsui H.-C.T."/>
            <person name="Winkler M.E."/>
        </authorList>
    </citation>
    <scope>NUCLEOTIDE SEQUENCE</scope>
</reference>
<accession>A0A382NKI3</accession>
<gene>
    <name evidence="1" type="ORF">METZ01_LOCUS313852</name>
</gene>
<name>A0A382NKI3_9ZZZZ</name>
<dbReference type="EMBL" id="UINC01100724">
    <property type="protein sequence ID" value="SVC60998.1"/>
    <property type="molecule type" value="Genomic_DNA"/>
</dbReference>
<sequence length="29" mass="3493">HARMDHDKKFEEDFHVLEAYLCNLGVIFD</sequence>
<protein>
    <submittedName>
        <fullName evidence="1">Uncharacterized protein</fullName>
    </submittedName>
</protein>
<dbReference type="AlphaFoldDB" id="A0A382NKI3"/>
<feature type="non-terminal residue" evidence="1">
    <location>
        <position position="1"/>
    </location>
</feature>
<proteinExistence type="predicted"/>